<keyword evidence="7 11" id="KW-0479">Metal-binding</keyword>
<keyword evidence="8 11" id="KW-0414">Isoprene biosynthesis</keyword>
<dbReference type="InterPro" id="IPR011760">
    <property type="entry name" value="PsdUridine_synth_TruD_insert"/>
</dbReference>
<dbReference type="InterPro" id="IPR003526">
    <property type="entry name" value="MECDP_synthase"/>
</dbReference>
<dbReference type="GO" id="GO:0003723">
    <property type="term" value="F:RNA binding"/>
    <property type="evidence" value="ECO:0007669"/>
    <property type="project" value="InterPro"/>
</dbReference>
<dbReference type="HAMAP" id="MF_00107">
    <property type="entry name" value="IspF"/>
    <property type="match status" value="1"/>
</dbReference>
<feature type="binding site" evidence="11">
    <location>
        <position position="139"/>
    </location>
    <ligand>
        <name>4-CDP-2-C-methyl-D-erythritol 2-phosphate</name>
        <dbReference type="ChEBI" id="CHEBI:57919"/>
    </ligand>
</feature>
<dbReference type="GO" id="GO:0008685">
    <property type="term" value="F:2-C-methyl-D-erythritol 2,4-cyclodiphosphate synthase activity"/>
    <property type="evidence" value="ECO:0007669"/>
    <property type="project" value="UniProtKB-UniRule"/>
</dbReference>
<dbReference type="SUPFAM" id="SSF69765">
    <property type="entry name" value="IpsF-like"/>
    <property type="match status" value="1"/>
</dbReference>
<feature type="binding site" evidence="11">
    <location>
        <position position="142"/>
    </location>
    <ligand>
        <name>4-CDP-2-C-methyl-D-erythritol 2-phosphate</name>
        <dbReference type="ChEBI" id="CHEBI:57919"/>
    </ligand>
</feature>
<feature type="binding site" evidence="11">
    <location>
        <begin position="34"/>
        <end position="35"/>
    </location>
    <ligand>
        <name>4-CDP-2-C-methyl-D-erythritol 2-phosphate</name>
        <dbReference type="ChEBI" id="CHEBI:57919"/>
    </ligand>
</feature>
<proteinExistence type="inferred from homology"/>
<dbReference type="CDD" id="cd02575">
    <property type="entry name" value="PseudoU_synth_EcTruD"/>
    <property type="match status" value="1"/>
</dbReference>
<dbReference type="GO" id="GO:0031119">
    <property type="term" value="P:tRNA pseudouridine synthesis"/>
    <property type="evidence" value="ECO:0007669"/>
    <property type="project" value="UniProtKB-UniRule"/>
</dbReference>
<keyword evidence="6 12" id="KW-0819">tRNA processing</keyword>
<dbReference type="EC" id="4.6.1.12" evidence="11"/>
<feature type="binding site" evidence="11">
    <location>
        <position position="42"/>
    </location>
    <ligand>
        <name>a divalent metal cation</name>
        <dbReference type="ChEBI" id="CHEBI:60240"/>
    </ligand>
</feature>
<evidence type="ECO:0000256" key="9">
    <source>
        <dbReference type="ARBA" id="ARBA00023235"/>
    </source>
</evidence>
<feature type="domain" description="TRUD" evidence="14">
    <location>
        <begin position="320"/>
        <end position="467"/>
    </location>
</feature>
<comment type="function">
    <text evidence="11">Involved in the biosynthesis of isopentenyl diphosphate (IPP) and dimethylallyl diphosphate (DMAPP), two major building blocks of isoprenoid compounds. Catalyzes the conversion of 4-diphosphocytidyl-2-C-methyl-D-erythritol 2-phosphate (CDP-ME2P) to 2-C-methyl-D-erythritol 2,4-cyclodiphosphate (ME-CPP) with a corresponding release of cytidine 5-monophosphate (CMP).</text>
</comment>
<keyword evidence="9 12" id="KW-0413">Isomerase</keyword>
<dbReference type="InterPro" id="IPR043165">
    <property type="entry name" value="TruD_insert_sf"/>
</dbReference>
<dbReference type="Pfam" id="PF02542">
    <property type="entry name" value="YgbB"/>
    <property type="match status" value="1"/>
</dbReference>
<dbReference type="Pfam" id="PF01142">
    <property type="entry name" value="TruD"/>
    <property type="match status" value="2"/>
</dbReference>
<comment type="catalytic activity">
    <reaction evidence="1 11 13">
        <text>4-CDP-2-C-methyl-D-erythritol 2-phosphate = 2-C-methyl-D-erythritol 2,4-cyclic diphosphate + CMP</text>
        <dbReference type="Rhea" id="RHEA:23864"/>
        <dbReference type="ChEBI" id="CHEBI:57919"/>
        <dbReference type="ChEBI" id="CHEBI:58483"/>
        <dbReference type="ChEBI" id="CHEBI:60377"/>
        <dbReference type="EC" id="4.6.1.12"/>
    </reaction>
</comment>
<dbReference type="NCBIfam" id="TIGR00151">
    <property type="entry name" value="ispF"/>
    <property type="match status" value="1"/>
</dbReference>
<evidence type="ECO:0000256" key="11">
    <source>
        <dbReference type="HAMAP-Rule" id="MF_00107"/>
    </source>
</evidence>
<comment type="catalytic activity">
    <reaction evidence="12">
        <text>uridine(13) in tRNA = pseudouridine(13) in tRNA</text>
        <dbReference type="Rhea" id="RHEA:42540"/>
        <dbReference type="Rhea" id="RHEA-COMP:10105"/>
        <dbReference type="Rhea" id="RHEA-COMP:10106"/>
        <dbReference type="ChEBI" id="CHEBI:65314"/>
        <dbReference type="ChEBI" id="CHEBI:65315"/>
        <dbReference type="EC" id="5.4.99.27"/>
    </reaction>
</comment>
<evidence type="ECO:0000256" key="6">
    <source>
        <dbReference type="ARBA" id="ARBA00022694"/>
    </source>
</evidence>
<feature type="binding site" evidence="11">
    <location>
        <begin position="56"/>
        <end position="58"/>
    </location>
    <ligand>
        <name>4-CDP-2-C-methyl-D-erythritol 2-phosphate</name>
        <dbReference type="ChEBI" id="CHEBI:57919"/>
    </ligand>
</feature>
<dbReference type="PROSITE" id="PS01268">
    <property type="entry name" value="UPF0024"/>
    <property type="match status" value="1"/>
</dbReference>
<accession>G2DDK4</accession>
<evidence type="ECO:0000256" key="10">
    <source>
        <dbReference type="ARBA" id="ARBA00023239"/>
    </source>
</evidence>
<dbReference type="InterPro" id="IPR036571">
    <property type="entry name" value="MECDP_synthase_sf"/>
</dbReference>
<comment type="function">
    <text evidence="12">Responsible for synthesis of pseudouridine from uracil-13 in transfer RNAs.</text>
</comment>
<evidence type="ECO:0000256" key="8">
    <source>
        <dbReference type="ARBA" id="ARBA00023229"/>
    </source>
</evidence>
<evidence type="ECO:0000256" key="5">
    <source>
        <dbReference type="ARBA" id="ARBA00011233"/>
    </source>
</evidence>
<comment type="similarity">
    <text evidence="3 12">Belongs to the pseudouridine synthase TruD family.</text>
</comment>
<feature type="binding site" evidence="11">
    <location>
        <begin position="132"/>
        <end position="135"/>
    </location>
    <ligand>
        <name>4-CDP-2-C-methyl-D-erythritol 2-phosphate</name>
        <dbReference type="ChEBI" id="CHEBI:57919"/>
    </ligand>
</feature>
<dbReference type="InterPro" id="IPR020555">
    <property type="entry name" value="MECDP_synthase_CS"/>
</dbReference>
<dbReference type="GO" id="GO:0046872">
    <property type="term" value="F:metal ion binding"/>
    <property type="evidence" value="ECO:0007669"/>
    <property type="project" value="UniProtKB-KW"/>
</dbReference>
<name>G2DDK4_9GAMM</name>
<dbReference type="EC" id="5.4.99.27" evidence="12"/>
<comment type="pathway">
    <text evidence="2 11">Isoprenoid biosynthesis; isopentenyl diphosphate biosynthesis via DXP pathway; isopentenyl diphosphate from 1-deoxy-D-xylulose 5-phosphate: step 4/6.</text>
</comment>
<feature type="site" description="Transition state stabilizer" evidence="11">
    <location>
        <position position="133"/>
    </location>
</feature>
<dbReference type="InterPro" id="IPR042214">
    <property type="entry name" value="TruD_catalytic"/>
</dbReference>
<reference evidence="15" key="1">
    <citation type="journal article" date="2011" name="ISME J.">
        <title>The endosymbionts of the deep-sea tubeworms Riftia pachyptila and Tevnia jerichonana share an identical physiology as revealed by proteogenomic analyses.</title>
        <authorList>
            <person name="Gardebrecht A."/>
            <person name="Markert S."/>
            <person name="Felbeck H."/>
            <person name="Thuermer A."/>
            <person name="Albrecht D."/>
            <person name="Wollherr A."/>
            <person name="Kabisch J."/>
            <person name="Lehmann R."/>
            <person name="Daniel R."/>
            <person name="Liesegang H."/>
            <person name="Hecker M."/>
            <person name="Sievert S.M."/>
            <person name="Schweder T."/>
        </authorList>
    </citation>
    <scope>NUCLEOTIDE SEQUENCE [LARGE SCALE GENOMIC DNA]</scope>
</reference>
<feature type="binding site" evidence="11">
    <location>
        <begin position="8"/>
        <end position="10"/>
    </location>
    <ligand>
        <name>4-CDP-2-C-methyl-D-erythritol 2-phosphate</name>
        <dbReference type="ChEBI" id="CHEBI:57919"/>
    </ligand>
</feature>
<feature type="active site" description="Nucleophile" evidence="12">
    <location>
        <position position="244"/>
    </location>
</feature>
<evidence type="ECO:0000256" key="3">
    <source>
        <dbReference type="ARBA" id="ARBA00007953"/>
    </source>
</evidence>
<dbReference type="RefSeq" id="WP_005961752.1">
    <property type="nucleotide sequence ID" value="NZ_AFOC01000042.1"/>
</dbReference>
<sequence>MRIGQGYDAHRFAAGRRLVLGGVEIPHELGMQAHSDGDVLIHALCDALLGAAAQGDIGKLFPDNSAEFAGIDSRILLRQVVERLHLAGFQIANVDSTLVAQQPRLAPYIDQMRAHLANDLKIDVNQISVKATTTERMGFTGRGEGIRRLCGRSAARVNGSIPPFCRLLQEMPCANGRPLGTGLIRSSADDFQVDEQLGFAPDGEGEHVLLRIRKRDTNTIWLAKQIARLAGVPPRDVSYAGLKDRHAVTTQWFSVRLAGKPEPDWSQLNSDLLELLEQGRHRRKLRRGALQGNRFCLTVRQLQADRGGLEARLQRLRHQGAPNFFGEQRFGHGYGNLAQADAMFAGSAGRLDRKLRGLLISAARSQLFNAVLAKRIARGDWQRPLPGERLVLDGCHSSFLVDEPDQALLSRCEALDVHPSGPLWGRGESLVEAEVRELESAVLAPFESWRNGLEFVGLEQERRALRMRLDDLQWEFPQPDQLVLSFGLEAGSYATMVLRELLEVTPPTPP</sequence>
<dbReference type="Gene3D" id="3.30.1330.50">
    <property type="entry name" value="2-C-methyl-D-erythritol 2,4-cyclodiphosphate synthase"/>
    <property type="match status" value="1"/>
</dbReference>
<dbReference type="Gene3D" id="3.30.2340.10">
    <property type="entry name" value="TruD, insertion domain"/>
    <property type="match status" value="1"/>
</dbReference>
<dbReference type="PANTHER" id="PTHR47811:SF1">
    <property type="entry name" value="TRNA PSEUDOURIDINE SYNTHASE D"/>
    <property type="match status" value="1"/>
</dbReference>
<evidence type="ECO:0000256" key="7">
    <source>
        <dbReference type="ARBA" id="ARBA00022723"/>
    </source>
</evidence>
<dbReference type="HAMAP" id="MF_01082">
    <property type="entry name" value="TruD"/>
    <property type="match status" value="1"/>
</dbReference>
<comment type="subunit">
    <text evidence="5 11">Homotrimer.</text>
</comment>
<dbReference type="GO" id="GO:0016114">
    <property type="term" value="P:terpenoid biosynthetic process"/>
    <property type="evidence" value="ECO:0007669"/>
    <property type="project" value="InterPro"/>
</dbReference>
<dbReference type="CDD" id="cd00554">
    <property type="entry name" value="MECDP_synthase"/>
    <property type="match status" value="1"/>
</dbReference>
<dbReference type="EMBL" id="AFOC01000042">
    <property type="protein sequence ID" value="EGV51290.1"/>
    <property type="molecule type" value="Genomic_DNA"/>
</dbReference>
<dbReference type="GO" id="GO:0005829">
    <property type="term" value="C:cytosol"/>
    <property type="evidence" value="ECO:0007669"/>
    <property type="project" value="TreeGrafter"/>
</dbReference>
<dbReference type="NCBIfam" id="NF002153">
    <property type="entry name" value="PRK00984.1-2"/>
    <property type="match status" value="1"/>
</dbReference>
<dbReference type="SUPFAM" id="SSF55120">
    <property type="entry name" value="Pseudouridine synthase"/>
    <property type="match status" value="1"/>
</dbReference>
<dbReference type="PROSITE" id="PS50984">
    <property type="entry name" value="TRUD"/>
    <property type="match status" value="1"/>
</dbReference>
<evidence type="ECO:0000256" key="2">
    <source>
        <dbReference type="ARBA" id="ARBA00004709"/>
    </source>
</evidence>
<organism evidence="15 16">
    <name type="scientific">endosymbiont of Riftia pachyptila</name>
    <name type="common">vent Ph05</name>
    <dbReference type="NCBI Taxonomy" id="1048808"/>
    <lineage>
        <taxon>Bacteria</taxon>
        <taxon>Pseudomonadati</taxon>
        <taxon>Pseudomonadota</taxon>
        <taxon>Gammaproteobacteria</taxon>
        <taxon>sulfur-oxidizing symbionts</taxon>
    </lineage>
</organism>
<protein>
    <recommendedName>
        <fullName evidence="11 12">Multifunctional fusion protein</fullName>
    </recommendedName>
    <domain>
        <recommendedName>
            <fullName evidence="11">2-C-methyl-D-erythritol 2,4-cyclodiphosphate synthase</fullName>
            <shortName evidence="11">MECDP-synthase</shortName>
            <shortName evidence="11">MECPP-synthase</shortName>
            <shortName evidence="11">MECPS</shortName>
            <ecNumber evidence="11">4.6.1.12</ecNumber>
        </recommendedName>
    </domain>
    <domain>
        <recommendedName>
            <fullName evidence="12">tRNA pseudouridine synthase D</fullName>
            <ecNumber evidence="12">5.4.99.27</ecNumber>
        </recommendedName>
        <alternativeName>
            <fullName evidence="12">tRNA pseudouridine(13) synthase</fullName>
        </alternativeName>
        <alternativeName>
            <fullName evidence="12">tRNA pseudouridylate synthase D</fullName>
        </alternativeName>
        <alternativeName>
            <fullName evidence="12">tRNA-uridine isomerase D</fullName>
        </alternativeName>
    </domain>
</protein>
<evidence type="ECO:0000313" key="15">
    <source>
        <dbReference type="EMBL" id="EGV51290.1"/>
    </source>
</evidence>
<comment type="similarity">
    <text evidence="4 11 13">Belongs to the IspF family.</text>
</comment>
<keyword evidence="16" id="KW-1185">Reference proteome</keyword>
<comment type="cofactor">
    <cofactor evidence="11">
        <name>a divalent metal cation</name>
        <dbReference type="ChEBI" id="CHEBI:60240"/>
    </cofactor>
    <text evidence="11">Binds 1 divalent metal cation per subunit.</text>
</comment>
<gene>
    <name evidence="12 15" type="primary">truD</name>
    <name evidence="11" type="synonym">ispF</name>
    <name evidence="15" type="ORF">Rifp1Sym_bo00090</name>
</gene>
<dbReference type="InterPro" id="IPR050170">
    <property type="entry name" value="TruD_pseudoU_synthase"/>
</dbReference>
<dbReference type="PANTHER" id="PTHR47811">
    <property type="entry name" value="TRNA PSEUDOURIDINE SYNTHASE D"/>
    <property type="match status" value="1"/>
</dbReference>
<feature type="binding site" evidence="11">
    <location>
        <position position="8"/>
    </location>
    <ligand>
        <name>a divalent metal cation</name>
        <dbReference type="ChEBI" id="CHEBI:60240"/>
    </ligand>
</feature>
<evidence type="ECO:0000259" key="14">
    <source>
        <dbReference type="PROSITE" id="PS50984"/>
    </source>
</evidence>
<evidence type="ECO:0000256" key="1">
    <source>
        <dbReference type="ARBA" id="ARBA00000200"/>
    </source>
</evidence>
<comment type="caution">
    <text evidence="15">The sequence shown here is derived from an EMBL/GenBank/DDBJ whole genome shotgun (WGS) entry which is preliminary data.</text>
</comment>
<evidence type="ECO:0000256" key="12">
    <source>
        <dbReference type="HAMAP-Rule" id="MF_01082"/>
    </source>
</evidence>
<evidence type="ECO:0000313" key="16">
    <source>
        <dbReference type="Proteomes" id="UP000004491"/>
    </source>
</evidence>
<dbReference type="FunFam" id="3.30.1330.50:FF:000001">
    <property type="entry name" value="2-C-methyl-D-erythritol 2,4-cyclodiphosphate synthase"/>
    <property type="match status" value="1"/>
</dbReference>
<dbReference type="GO" id="GO:0019288">
    <property type="term" value="P:isopentenyl diphosphate biosynthetic process, methylerythritol 4-phosphate pathway"/>
    <property type="evidence" value="ECO:0007669"/>
    <property type="project" value="UniProtKB-UniRule"/>
</dbReference>
<feature type="binding site" evidence="11">
    <location>
        <position position="10"/>
    </location>
    <ligand>
        <name>a divalent metal cation</name>
        <dbReference type="ChEBI" id="CHEBI:60240"/>
    </ligand>
</feature>
<dbReference type="AlphaFoldDB" id="G2DDK4"/>
<dbReference type="PROSITE" id="PS01350">
    <property type="entry name" value="ISPF"/>
    <property type="match status" value="1"/>
</dbReference>
<dbReference type="InterPro" id="IPR020103">
    <property type="entry name" value="PsdUridine_synth_cat_dom_sf"/>
</dbReference>
<dbReference type="PATRIC" id="fig|1048808.3.peg.1689"/>
<dbReference type="Proteomes" id="UP000004491">
    <property type="component" value="Unassembled WGS sequence"/>
</dbReference>
<dbReference type="UniPathway" id="UPA00056">
    <property type="reaction ID" value="UER00095"/>
</dbReference>
<keyword evidence="10 11" id="KW-0456">Lyase</keyword>
<dbReference type="Gene3D" id="3.30.2350.20">
    <property type="entry name" value="TruD, catalytic domain"/>
    <property type="match status" value="1"/>
</dbReference>
<comment type="caution">
    <text evidence="11">Lacks conserved residue(s) required for the propagation of feature annotation.</text>
</comment>
<feature type="site" description="Transition state stabilizer" evidence="11">
    <location>
        <position position="34"/>
    </location>
</feature>
<dbReference type="InterPro" id="IPR001656">
    <property type="entry name" value="PsdUridine_synth_TruD"/>
</dbReference>
<dbReference type="InterPro" id="IPR020119">
    <property type="entry name" value="PsdUridine_synth_TruD_CS"/>
</dbReference>
<dbReference type="GO" id="GO:0160150">
    <property type="term" value="F:tRNA pseudouridine(13) synthase activity"/>
    <property type="evidence" value="ECO:0007669"/>
    <property type="project" value="UniProtKB-EC"/>
</dbReference>
<evidence type="ECO:0000256" key="13">
    <source>
        <dbReference type="RuleBase" id="RU004395"/>
    </source>
</evidence>
<evidence type="ECO:0000256" key="4">
    <source>
        <dbReference type="ARBA" id="ARBA00008480"/>
    </source>
</evidence>